<dbReference type="GO" id="GO:0008967">
    <property type="term" value="F:phosphoglycolate phosphatase activity"/>
    <property type="evidence" value="ECO:0007669"/>
    <property type="project" value="TreeGrafter"/>
</dbReference>
<reference evidence="1 2" key="1">
    <citation type="submission" date="2019-03" db="EMBL/GenBank/DDBJ databases">
        <title>Genomic Encyclopedia of Type Strains, Phase IV (KMG-IV): sequencing the most valuable type-strain genomes for metagenomic binning, comparative biology and taxonomic classification.</title>
        <authorList>
            <person name="Goeker M."/>
        </authorList>
    </citation>
    <scope>NUCLEOTIDE SEQUENCE [LARGE SCALE GENOMIC DNA]</scope>
    <source>
        <strain evidence="1 2">LX-B</strain>
    </source>
</reference>
<organism evidence="1 2">
    <name type="scientific">Hydrogenispora ethanolica</name>
    <dbReference type="NCBI Taxonomy" id="1082276"/>
    <lineage>
        <taxon>Bacteria</taxon>
        <taxon>Bacillati</taxon>
        <taxon>Bacillota</taxon>
        <taxon>Hydrogenispora</taxon>
    </lineage>
</organism>
<sequence>MRLKGFISDLDGTLLNTLPICCHGFRRAFVTFLGREYSDAEIQAWFGPSEEGIIKKLVPHAWQECLDIYLQEYEKAHQVCAEPFPGLKEILDSLLKQGVKLGIVSGKGPQSMAISLAVSGLRDFFEEVATGSESGVVKADQIREMVRSWGLEPSEVAYLGDTAYDIRAAREAGVIPLAAAWADTAQVQEMTAAAPAALFKTSTELGYWLETHGGLEATAVNE</sequence>
<dbReference type="NCBIfam" id="TIGR01549">
    <property type="entry name" value="HAD-SF-IA-v1"/>
    <property type="match status" value="1"/>
</dbReference>
<dbReference type="Proteomes" id="UP000295008">
    <property type="component" value="Unassembled WGS sequence"/>
</dbReference>
<dbReference type="InterPro" id="IPR006439">
    <property type="entry name" value="HAD-SF_hydro_IA"/>
</dbReference>
<dbReference type="OrthoDB" id="9792518at2"/>
<dbReference type="InterPro" id="IPR041492">
    <property type="entry name" value="HAD_2"/>
</dbReference>
<dbReference type="InterPro" id="IPR036412">
    <property type="entry name" value="HAD-like_sf"/>
</dbReference>
<protein>
    <submittedName>
        <fullName evidence="1">Phosphoglycolate phosphatase/pyrophosphatase PpaX</fullName>
    </submittedName>
</protein>
<accession>A0A4R1R9Q2</accession>
<dbReference type="SUPFAM" id="SSF56784">
    <property type="entry name" value="HAD-like"/>
    <property type="match status" value="1"/>
</dbReference>
<dbReference type="SFLD" id="SFLDG01129">
    <property type="entry name" value="C1.5:_HAD__Beta-PGM__Phosphata"/>
    <property type="match status" value="1"/>
</dbReference>
<dbReference type="GO" id="GO:0006281">
    <property type="term" value="P:DNA repair"/>
    <property type="evidence" value="ECO:0007669"/>
    <property type="project" value="TreeGrafter"/>
</dbReference>
<proteinExistence type="predicted"/>
<dbReference type="Gene3D" id="3.40.50.1000">
    <property type="entry name" value="HAD superfamily/HAD-like"/>
    <property type="match status" value="1"/>
</dbReference>
<dbReference type="InterPro" id="IPR050155">
    <property type="entry name" value="HAD-like_hydrolase_sf"/>
</dbReference>
<dbReference type="InterPro" id="IPR023214">
    <property type="entry name" value="HAD_sf"/>
</dbReference>
<dbReference type="PANTHER" id="PTHR43434">
    <property type="entry name" value="PHOSPHOGLYCOLATE PHOSPHATASE"/>
    <property type="match status" value="1"/>
</dbReference>
<dbReference type="PANTHER" id="PTHR43434:SF1">
    <property type="entry name" value="PHOSPHOGLYCOLATE PHOSPHATASE"/>
    <property type="match status" value="1"/>
</dbReference>
<dbReference type="Gene3D" id="1.10.150.240">
    <property type="entry name" value="Putative phosphatase, domain 2"/>
    <property type="match status" value="1"/>
</dbReference>
<name>A0A4R1R9Q2_HYDET</name>
<dbReference type="EMBL" id="SLUN01000025">
    <property type="protein sequence ID" value="TCL62415.1"/>
    <property type="molecule type" value="Genomic_DNA"/>
</dbReference>
<dbReference type="RefSeq" id="WP_132015702.1">
    <property type="nucleotide sequence ID" value="NZ_SLUN01000025.1"/>
</dbReference>
<dbReference type="SFLD" id="SFLDS00003">
    <property type="entry name" value="Haloacid_Dehalogenase"/>
    <property type="match status" value="1"/>
</dbReference>
<keyword evidence="2" id="KW-1185">Reference proteome</keyword>
<comment type="caution">
    <text evidence="1">The sequence shown here is derived from an EMBL/GenBank/DDBJ whole genome shotgun (WGS) entry which is preliminary data.</text>
</comment>
<evidence type="ECO:0000313" key="1">
    <source>
        <dbReference type="EMBL" id="TCL62415.1"/>
    </source>
</evidence>
<dbReference type="GO" id="GO:0005829">
    <property type="term" value="C:cytosol"/>
    <property type="evidence" value="ECO:0007669"/>
    <property type="project" value="TreeGrafter"/>
</dbReference>
<gene>
    <name evidence="1" type="ORF">EDC14_102534</name>
</gene>
<dbReference type="InterPro" id="IPR023198">
    <property type="entry name" value="PGP-like_dom2"/>
</dbReference>
<evidence type="ECO:0000313" key="2">
    <source>
        <dbReference type="Proteomes" id="UP000295008"/>
    </source>
</evidence>
<dbReference type="AlphaFoldDB" id="A0A4R1R9Q2"/>
<dbReference type="Pfam" id="PF13419">
    <property type="entry name" value="HAD_2"/>
    <property type="match status" value="1"/>
</dbReference>